<protein>
    <submittedName>
        <fullName evidence="1">Uncharacterized protein</fullName>
    </submittedName>
</protein>
<dbReference type="EMBL" id="BKCJ010497106">
    <property type="protein sequence ID" value="GFA83521.1"/>
    <property type="molecule type" value="Genomic_DNA"/>
</dbReference>
<proteinExistence type="predicted"/>
<comment type="caution">
    <text evidence="1">The sequence shown here is derived from an EMBL/GenBank/DDBJ whole genome shotgun (WGS) entry which is preliminary data.</text>
</comment>
<name>A0A699KAL7_TANCI</name>
<feature type="non-terminal residue" evidence="1">
    <location>
        <position position="1"/>
    </location>
</feature>
<organism evidence="1">
    <name type="scientific">Tanacetum cinerariifolium</name>
    <name type="common">Dalmatian daisy</name>
    <name type="synonym">Chrysanthemum cinerariifolium</name>
    <dbReference type="NCBI Taxonomy" id="118510"/>
    <lineage>
        <taxon>Eukaryota</taxon>
        <taxon>Viridiplantae</taxon>
        <taxon>Streptophyta</taxon>
        <taxon>Embryophyta</taxon>
        <taxon>Tracheophyta</taxon>
        <taxon>Spermatophyta</taxon>
        <taxon>Magnoliopsida</taxon>
        <taxon>eudicotyledons</taxon>
        <taxon>Gunneridae</taxon>
        <taxon>Pentapetalae</taxon>
        <taxon>asterids</taxon>
        <taxon>campanulids</taxon>
        <taxon>Asterales</taxon>
        <taxon>Asteraceae</taxon>
        <taxon>Asteroideae</taxon>
        <taxon>Anthemideae</taxon>
        <taxon>Anthemidinae</taxon>
        <taxon>Tanacetum</taxon>
    </lineage>
</organism>
<sequence length="166" mass="19275">VACFFSLNHSHMLGAIVVRCVCNPKLQQQITNKEHKALTLHDGLSVHVLNDSVIHYAVVCLFKEWLKDSQFSHLSCKFIYKHSKVMEGLPRCDELLRSANTYKWEEAMILYYRMSIIKDSTIDRETNRLCGEIVAMVEEREQFIQELDALPGRLVLEKMAEFLLET</sequence>
<gene>
    <name evidence="1" type="ORF">Tci_655493</name>
</gene>
<evidence type="ECO:0000313" key="1">
    <source>
        <dbReference type="EMBL" id="GFA83521.1"/>
    </source>
</evidence>
<accession>A0A699KAL7</accession>
<dbReference type="AlphaFoldDB" id="A0A699KAL7"/>
<reference evidence="1" key="1">
    <citation type="journal article" date="2019" name="Sci. Rep.">
        <title>Draft genome of Tanacetum cinerariifolium, the natural source of mosquito coil.</title>
        <authorList>
            <person name="Yamashiro T."/>
            <person name="Shiraishi A."/>
            <person name="Satake H."/>
            <person name="Nakayama K."/>
        </authorList>
    </citation>
    <scope>NUCLEOTIDE SEQUENCE</scope>
</reference>